<accession>A0A2R4BJB9</accession>
<dbReference type="EMBL" id="CP028339">
    <property type="protein sequence ID" value="AVR87342.1"/>
    <property type="molecule type" value="Genomic_DNA"/>
</dbReference>
<dbReference type="RefSeq" id="WP_107222275.1">
    <property type="nucleotide sequence ID" value="NZ_CP028339.1"/>
</dbReference>
<dbReference type="Pfam" id="PF01312">
    <property type="entry name" value="Bac_export_2"/>
    <property type="match status" value="1"/>
</dbReference>
<name>A0A2R4BJB9_THAAR</name>
<keyword evidence="3" id="KW-1185">Reference proteome</keyword>
<gene>
    <name evidence="2" type="ORF">Tharo_0392</name>
</gene>
<keyword evidence="2" id="KW-0969">Cilium</keyword>
<dbReference type="KEGG" id="tak:Tharo_0392"/>
<evidence type="ECO:0000313" key="2">
    <source>
        <dbReference type="EMBL" id="AVR87342.1"/>
    </source>
</evidence>
<dbReference type="OrthoDB" id="5244399at2"/>
<dbReference type="InterPro" id="IPR006135">
    <property type="entry name" value="T3SS_substrate_exporter"/>
</dbReference>
<dbReference type="PANTHER" id="PTHR30531">
    <property type="entry name" value="FLAGELLAR BIOSYNTHETIC PROTEIN FLHB"/>
    <property type="match status" value="1"/>
</dbReference>
<dbReference type="AlphaFoldDB" id="A0A2R4BJB9"/>
<dbReference type="Gene3D" id="3.40.1690.10">
    <property type="entry name" value="secretion proteins EscU"/>
    <property type="match status" value="1"/>
</dbReference>
<organism evidence="2 3">
    <name type="scientific">Thauera aromatica K172</name>
    <dbReference type="NCBI Taxonomy" id="44139"/>
    <lineage>
        <taxon>Bacteria</taxon>
        <taxon>Pseudomonadati</taxon>
        <taxon>Pseudomonadota</taxon>
        <taxon>Betaproteobacteria</taxon>
        <taxon>Rhodocyclales</taxon>
        <taxon>Zoogloeaceae</taxon>
        <taxon>Thauera</taxon>
    </lineage>
</organism>
<dbReference type="InterPro" id="IPR029025">
    <property type="entry name" value="T3SS_substrate_exporter_C"/>
</dbReference>
<sequence>MGAEQGGRRQAVALAYRDGDSAPRVVARGYGEMAERIIAEARRCGVHVHGAPELVALLMQIDVDETIPPAFYQVVAELLVWVRELAAVDADGDPPLSQAARKG</sequence>
<comment type="similarity">
    <text evidence="1">Belongs to the type III secretion exporter family.</text>
</comment>
<reference evidence="2 3" key="1">
    <citation type="submission" date="2018-03" db="EMBL/GenBank/DDBJ databases">
        <title>Complete genome sequence of Thauera aromatica, a model organism for studying aromatic compound degradation under denitrifying conditions.</title>
        <authorList>
            <person name="Lo H.-Y."/>
            <person name="Goris T."/>
            <person name="Boll M."/>
            <person name="Mueller J.A."/>
        </authorList>
    </citation>
    <scope>NUCLEOTIDE SEQUENCE [LARGE SCALE GENOMIC DNA]</scope>
    <source>
        <strain evidence="2 3">K172</strain>
    </source>
</reference>
<keyword evidence="2" id="KW-0966">Cell projection</keyword>
<evidence type="ECO:0000256" key="1">
    <source>
        <dbReference type="ARBA" id="ARBA00010690"/>
    </source>
</evidence>
<dbReference type="PANTHER" id="PTHR30531:SF12">
    <property type="entry name" value="FLAGELLAR BIOSYNTHETIC PROTEIN FLHB"/>
    <property type="match status" value="1"/>
</dbReference>
<evidence type="ECO:0000313" key="3">
    <source>
        <dbReference type="Proteomes" id="UP000241885"/>
    </source>
</evidence>
<keyword evidence="2" id="KW-0282">Flagellum</keyword>
<dbReference type="SUPFAM" id="SSF160544">
    <property type="entry name" value="EscU C-terminal domain-like"/>
    <property type="match status" value="1"/>
</dbReference>
<protein>
    <submittedName>
        <fullName evidence="2">Flagellar biosynthesis protein FlhB</fullName>
    </submittedName>
</protein>
<dbReference type="GO" id="GO:0005886">
    <property type="term" value="C:plasma membrane"/>
    <property type="evidence" value="ECO:0007669"/>
    <property type="project" value="TreeGrafter"/>
</dbReference>
<dbReference type="GO" id="GO:0009306">
    <property type="term" value="P:protein secretion"/>
    <property type="evidence" value="ECO:0007669"/>
    <property type="project" value="InterPro"/>
</dbReference>
<proteinExistence type="inferred from homology"/>
<dbReference type="Proteomes" id="UP000241885">
    <property type="component" value="Chromosome"/>
</dbReference>